<dbReference type="InterPro" id="IPR036770">
    <property type="entry name" value="Ankyrin_rpt-contain_sf"/>
</dbReference>
<dbReference type="PANTHER" id="PTHR24171">
    <property type="entry name" value="ANKYRIN REPEAT DOMAIN-CONTAINING PROTEIN 39-RELATED"/>
    <property type="match status" value="1"/>
</dbReference>
<dbReference type="RefSeq" id="XP_017993086.1">
    <property type="nucleotide sequence ID" value="XM_018137216.1"/>
</dbReference>
<feature type="region of interest" description="Disordered" evidence="4">
    <location>
        <begin position="153"/>
        <end position="173"/>
    </location>
</feature>
<dbReference type="EMBL" id="LGAV01000002">
    <property type="protein sequence ID" value="KOS15454.1"/>
    <property type="molecule type" value="Genomic_DNA"/>
</dbReference>
<dbReference type="Proteomes" id="UP000037751">
    <property type="component" value="Unassembled WGS sequence"/>
</dbReference>
<evidence type="ECO:0000256" key="1">
    <source>
        <dbReference type="ARBA" id="ARBA00022737"/>
    </source>
</evidence>
<dbReference type="InterPro" id="IPR002110">
    <property type="entry name" value="Ankyrin_rpt"/>
</dbReference>
<dbReference type="OrthoDB" id="9995210at2759"/>
<keyword evidence="2 3" id="KW-0040">ANK repeat</keyword>
<dbReference type="GO" id="GO:0085020">
    <property type="term" value="P:protein K6-linked ubiquitination"/>
    <property type="evidence" value="ECO:0007669"/>
    <property type="project" value="TreeGrafter"/>
</dbReference>
<dbReference type="GO" id="GO:0004842">
    <property type="term" value="F:ubiquitin-protein transferase activity"/>
    <property type="evidence" value="ECO:0007669"/>
    <property type="project" value="TreeGrafter"/>
</dbReference>
<organism evidence="5 6">
    <name type="scientific">Malassezia pachydermatis</name>
    <dbReference type="NCBI Taxonomy" id="77020"/>
    <lineage>
        <taxon>Eukaryota</taxon>
        <taxon>Fungi</taxon>
        <taxon>Dikarya</taxon>
        <taxon>Basidiomycota</taxon>
        <taxon>Ustilaginomycotina</taxon>
        <taxon>Malasseziomycetes</taxon>
        <taxon>Malasseziales</taxon>
        <taxon>Malasseziaceae</taxon>
        <taxon>Malassezia</taxon>
    </lineage>
</organism>
<name>A0A0M8MW04_9BASI</name>
<gene>
    <name evidence="5" type="ORF">Malapachy_2728</name>
</gene>
<dbReference type="Gene3D" id="1.25.40.20">
    <property type="entry name" value="Ankyrin repeat-containing domain"/>
    <property type="match status" value="1"/>
</dbReference>
<evidence type="ECO:0000256" key="2">
    <source>
        <dbReference type="ARBA" id="ARBA00023043"/>
    </source>
</evidence>
<dbReference type="PROSITE" id="PS50297">
    <property type="entry name" value="ANK_REP_REGION"/>
    <property type="match status" value="2"/>
</dbReference>
<dbReference type="VEuPathDB" id="FungiDB:Malapachy_2728"/>
<protein>
    <submittedName>
        <fullName evidence="5">Ankyrin repeat protein</fullName>
    </submittedName>
</protein>
<feature type="repeat" description="ANK" evidence="3">
    <location>
        <begin position="45"/>
        <end position="77"/>
    </location>
</feature>
<evidence type="ECO:0000256" key="4">
    <source>
        <dbReference type="SAM" id="MobiDB-lite"/>
    </source>
</evidence>
<proteinExistence type="predicted"/>
<sequence length="173" mass="18473">MADDAKTNASKILIHAARSDNLDLFNSIVHAEPAVEYDINYADGLGNTALHYACDHVAVHVVDAILEEEVDVDAQNRVDGNAPLHLACQVENEEARNWLINELLEAGASPTTKNHAGLQPVNLIVGAKAESELGKEAIKMLTMTQAEAALGADDIAYDDDDIADDDGPSDVES</sequence>
<dbReference type="STRING" id="77020.A0A0M8MW04"/>
<feature type="compositionally biased region" description="Acidic residues" evidence="4">
    <location>
        <begin position="155"/>
        <end position="173"/>
    </location>
</feature>
<accession>A0A0M8MW04</accession>
<evidence type="ECO:0000313" key="5">
    <source>
        <dbReference type="EMBL" id="KOS15454.1"/>
    </source>
</evidence>
<dbReference type="SMART" id="SM00248">
    <property type="entry name" value="ANK"/>
    <property type="match status" value="3"/>
</dbReference>
<dbReference type="PROSITE" id="PS50088">
    <property type="entry name" value="ANK_REPEAT"/>
    <property type="match status" value="2"/>
</dbReference>
<dbReference type="SUPFAM" id="SSF48403">
    <property type="entry name" value="Ankyrin repeat"/>
    <property type="match status" value="1"/>
</dbReference>
<comment type="caution">
    <text evidence="5">The sequence shown here is derived from an EMBL/GenBank/DDBJ whole genome shotgun (WGS) entry which is preliminary data.</text>
</comment>
<dbReference type="PANTHER" id="PTHR24171:SF8">
    <property type="entry name" value="BRCA1-ASSOCIATED RING DOMAIN PROTEIN 1"/>
    <property type="match status" value="1"/>
</dbReference>
<dbReference type="AlphaFoldDB" id="A0A0M8MW04"/>
<evidence type="ECO:0000313" key="6">
    <source>
        <dbReference type="Proteomes" id="UP000037751"/>
    </source>
</evidence>
<feature type="repeat" description="ANK" evidence="3">
    <location>
        <begin position="79"/>
        <end position="115"/>
    </location>
</feature>
<reference evidence="5 6" key="1">
    <citation type="submission" date="2015-07" db="EMBL/GenBank/DDBJ databases">
        <title>Draft Genome Sequence of Malassezia furfur CBS1878 and Malassezia pachydermatis CBS1879.</title>
        <authorList>
            <person name="Triana S."/>
            <person name="Ohm R."/>
            <person name="Gonzalez A."/>
            <person name="DeCock H."/>
            <person name="Restrepo S."/>
            <person name="Celis A."/>
        </authorList>
    </citation>
    <scope>NUCLEOTIDE SEQUENCE [LARGE SCALE GENOMIC DNA]</scope>
    <source>
        <strain evidence="5 6">CBS 1879</strain>
    </source>
</reference>
<keyword evidence="1" id="KW-0677">Repeat</keyword>
<dbReference type="Pfam" id="PF12796">
    <property type="entry name" value="Ank_2"/>
    <property type="match status" value="1"/>
</dbReference>
<evidence type="ECO:0000256" key="3">
    <source>
        <dbReference type="PROSITE-ProRule" id="PRU00023"/>
    </source>
</evidence>
<dbReference type="GeneID" id="28729091"/>
<keyword evidence="6" id="KW-1185">Reference proteome</keyword>